<dbReference type="Proteomes" id="UP000076244">
    <property type="component" value="Chromosome"/>
</dbReference>
<keyword evidence="4" id="KW-1185">Reference proteome</keyword>
<protein>
    <submittedName>
        <fullName evidence="2">Uncharacterized protein</fullName>
    </submittedName>
</protein>
<evidence type="ECO:0000313" key="5">
    <source>
        <dbReference type="Proteomes" id="UP000076405"/>
    </source>
</evidence>
<dbReference type="EMBL" id="CP012275">
    <property type="protein sequence ID" value="AMV63410.1"/>
    <property type="molecule type" value="Genomic_DNA"/>
</dbReference>
<dbReference type="OrthoDB" id="2249491at2"/>
<dbReference type="Pfam" id="PF16069">
    <property type="entry name" value="DUF4811"/>
    <property type="match status" value="1"/>
</dbReference>
<keyword evidence="1" id="KW-0472">Membrane</keyword>
<evidence type="ECO:0000256" key="1">
    <source>
        <dbReference type="SAM" id="Phobius"/>
    </source>
</evidence>
<gene>
    <name evidence="2" type="ORF">ADU70_1944</name>
    <name evidence="3" type="ORF">ADU72_0737</name>
</gene>
<dbReference type="Proteomes" id="UP000076405">
    <property type="component" value="Chromosome"/>
</dbReference>
<dbReference type="AlphaFoldDB" id="A0A0R2GYV6"/>
<dbReference type="KEGG" id="pdm:ADU72_0737"/>
<keyword evidence="1" id="KW-1133">Transmembrane helix</keyword>
<proteinExistence type="predicted"/>
<evidence type="ECO:0000313" key="4">
    <source>
        <dbReference type="Proteomes" id="UP000076244"/>
    </source>
</evidence>
<evidence type="ECO:0000313" key="2">
    <source>
        <dbReference type="EMBL" id="AMV63410.1"/>
    </source>
</evidence>
<dbReference type="EMBL" id="CP012288">
    <property type="protein sequence ID" value="AMV66682.1"/>
    <property type="molecule type" value="Genomic_DNA"/>
</dbReference>
<keyword evidence="1" id="KW-0812">Transmembrane</keyword>
<organism evidence="2 5">
    <name type="scientific">Pediococcus damnosus</name>
    <dbReference type="NCBI Taxonomy" id="51663"/>
    <lineage>
        <taxon>Bacteria</taxon>
        <taxon>Bacillati</taxon>
        <taxon>Bacillota</taxon>
        <taxon>Bacilli</taxon>
        <taxon>Lactobacillales</taxon>
        <taxon>Lactobacillaceae</taxon>
        <taxon>Pediococcus</taxon>
    </lineage>
</organism>
<name>A0A0R2GYV6_9LACO</name>
<dbReference type="GeneID" id="57276977"/>
<accession>A0A0R2GYV6</accession>
<sequence length="172" mass="19455">MIVILLIAGALIFAISMIFIRPGVKKLVWVFIGLILSVGSVVVLTLNYNTFLGMKEVSKTQTYPLTSSVHGQHVLSYQQLGTKNERVYFYATNPLQQKLAKTDPSTGSVKIKHNSKMNQVKITRVTRVYRSEEMKLLFSNGVPNHQFVSQNYEFRLMSGWKLKQVTTQGKKG</sequence>
<feature type="transmembrane region" description="Helical" evidence="1">
    <location>
        <begin position="28"/>
        <end position="49"/>
    </location>
</feature>
<dbReference type="RefSeq" id="WP_046872293.1">
    <property type="nucleotide sequence ID" value="NZ_BAAAXI010000107.1"/>
</dbReference>
<reference evidence="4 5" key="1">
    <citation type="journal article" date="2016" name="PLoS ONE">
        <title>The Identification of Novel Diagnostic Marker Genes for the Detection of Beer Spoiling Pediococcus damnosus Strains Using the BlAst Diagnostic Gene findEr.</title>
        <authorList>
            <person name="Behr J."/>
            <person name="Geissler A.J."/>
            <person name="Schmid J."/>
            <person name="Zehe A."/>
            <person name="Vogel R.F."/>
        </authorList>
    </citation>
    <scope>NUCLEOTIDE SEQUENCE [LARGE SCALE GENOMIC DNA]</scope>
    <source>
        <strain evidence="2 5">TMW 2.1533</strain>
        <strain evidence="3 4">TMW 2.1535</strain>
    </source>
</reference>
<dbReference type="InterPro" id="IPR032083">
    <property type="entry name" value="DUF4811"/>
</dbReference>
<evidence type="ECO:0000313" key="3">
    <source>
        <dbReference type="EMBL" id="AMV66682.1"/>
    </source>
</evidence>